<dbReference type="InterPro" id="IPR036571">
    <property type="entry name" value="MECDP_synthase_sf"/>
</dbReference>
<evidence type="ECO:0000256" key="5">
    <source>
        <dbReference type="ARBA" id="ARBA00022723"/>
    </source>
</evidence>
<dbReference type="UniPathway" id="UPA00056">
    <property type="reaction ID" value="UER00095"/>
</dbReference>
<proteinExistence type="inferred from homology"/>
<dbReference type="PANTHER" id="PTHR43181">
    <property type="entry name" value="2-C-METHYL-D-ERYTHRITOL 2,4-CYCLODIPHOSPHATE SYNTHASE, CHLOROPLASTIC"/>
    <property type="match status" value="1"/>
</dbReference>
<dbReference type="HAMAP" id="MF_00107">
    <property type="entry name" value="IspF"/>
    <property type="match status" value="1"/>
</dbReference>
<evidence type="ECO:0000256" key="8">
    <source>
        <dbReference type="RuleBase" id="RU004395"/>
    </source>
</evidence>
<keyword evidence="11" id="KW-1185">Reference proteome</keyword>
<comment type="pathway">
    <text evidence="3">Isoprenoid biosynthesis; isopentenyl diphosphate biosynthesis via DXP pathway; isopentenyl diphosphate from 1-deoxy-D-xylulose 5-phosphate: step 4/6.</text>
</comment>
<dbReference type="STRING" id="3088.A0A383VLB4"/>
<comment type="cofactor">
    <cofactor evidence="2">
        <name>a divalent metal cation</name>
        <dbReference type="ChEBI" id="CHEBI:60240"/>
    </cofactor>
</comment>
<dbReference type="EC" id="4.6.1.12" evidence="4 8"/>
<sequence>MSCLQQTSRANLSSVQAAGSRRICPAPFTAARSSRGQQSSCQARQQGSNSCFSFSSRAMGSSVATRAAAVEAPAPPALPYRVGHGFDLHRLAEGYKLVIGGIEIPHTKGCEAHSDGDVLLHTVTDAILGALSLPDIGQLFPDNDPTWKGASSDIFVKEAVKKMKEAGYVLGNLDCTIIAQKPKLSPHKETIRANLCKLLEAHPSVINIKAKTHEKVDSIGEERSIGCHAVIMLIRKDMA</sequence>
<dbReference type="GO" id="GO:0016114">
    <property type="term" value="P:terpenoid biosynthetic process"/>
    <property type="evidence" value="ECO:0007669"/>
    <property type="project" value="InterPro"/>
</dbReference>
<evidence type="ECO:0000256" key="1">
    <source>
        <dbReference type="ARBA" id="ARBA00000200"/>
    </source>
</evidence>
<dbReference type="EMBL" id="FNXT01000661">
    <property type="protein sequence ID" value="SZX65713.1"/>
    <property type="molecule type" value="Genomic_DNA"/>
</dbReference>
<feature type="domain" description="2-C-methyl-D-erythritol 2,4-cyclodiphosphate synthase" evidence="9">
    <location>
        <begin position="81"/>
        <end position="233"/>
    </location>
</feature>
<dbReference type="AlphaFoldDB" id="A0A383VLB4"/>
<dbReference type="GO" id="GO:0008685">
    <property type="term" value="F:2-C-methyl-D-erythritol 2,4-cyclodiphosphate synthase activity"/>
    <property type="evidence" value="ECO:0007669"/>
    <property type="project" value="UniProtKB-EC"/>
</dbReference>
<keyword evidence="6 8" id="KW-0414">Isoprene biosynthesis</keyword>
<dbReference type="PROSITE" id="PS01350">
    <property type="entry name" value="ISPF"/>
    <property type="match status" value="1"/>
</dbReference>
<keyword evidence="7 8" id="KW-0456">Lyase</keyword>
<keyword evidence="5" id="KW-0479">Metal-binding</keyword>
<comment type="similarity">
    <text evidence="8">Belongs to the IspF family.</text>
</comment>
<protein>
    <recommendedName>
        <fullName evidence="4 8">2-C-methyl-D-erythritol 2,4-cyclodiphosphate synthase</fullName>
        <ecNumber evidence="4 8">4.6.1.12</ecNumber>
    </recommendedName>
</protein>
<evidence type="ECO:0000313" key="11">
    <source>
        <dbReference type="Proteomes" id="UP000256970"/>
    </source>
</evidence>
<evidence type="ECO:0000313" key="10">
    <source>
        <dbReference type="EMBL" id="SZX65713.1"/>
    </source>
</evidence>
<evidence type="ECO:0000256" key="3">
    <source>
        <dbReference type="ARBA" id="ARBA00004709"/>
    </source>
</evidence>
<evidence type="ECO:0000256" key="7">
    <source>
        <dbReference type="ARBA" id="ARBA00023239"/>
    </source>
</evidence>
<comment type="catalytic activity">
    <reaction evidence="1 8">
        <text>4-CDP-2-C-methyl-D-erythritol 2-phosphate = 2-C-methyl-D-erythritol 2,4-cyclic diphosphate + CMP</text>
        <dbReference type="Rhea" id="RHEA:23864"/>
        <dbReference type="ChEBI" id="CHEBI:57919"/>
        <dbReference type="ChEBI" id="CHEBI:58483"/>
        <dbReference type="ChEBI" id="CHEBI:60377"/>
        <dbReference type="EC" id="4.6.1.12"/>
    </reaction>
</comment>
<evidence type="ECO:0000256" key="2">
    <source>
        <dbReference type="ARBA" id="ARBA00001968"/>
    </source>
</evidence>
<name>A0A383VLB4_TETOB</name>
<dbReference type="PANTHER" id="PTHR43181:SF1">
    <property type="entry name" value="2-C-METHYL-D-ERYTHRITOL 2,4-CYCLODIPHOSPHATE SYNTHASE, CHLOROPLASTIC"/>
    <property type="match status" value="1"/>
</dbReference>
<evidence type="ECO:0000256" key="4">
    <source>
        <dbReference type="ARBA" id="ARBA00012579"/>
    </source>
</evidence>
<accession>A0A383VLB4</accession>
<dbReference type="InterPro" id="IPR003526">
    <property type="entry name" value="MECDP_synthase"/>
</dbReference>
<organism evidence="10 11">
    <name type="scientific">Tetradesmus obliquus</name>
    <name type="common">Green alga</name>
    <name type="synonym">Acutodesmus obliquus</name>
    <dbReference type="NCBI Taxonomy" id="3088"/>
    <lineage>
        <taxon>Eukaryota</taxon>
        <taxon>Viridiplantae</taxon>
        <taxon>Chlorophyta</taxon>
        <taxon>core chlorophytes</taxon>
        <taxon>Chlorophyceae</taxon>
        <taxon>CS clade</taxon>
        <taxon>Sphaeropleales</taxon>
        <taxon>Scenedesmaceae</taxon>
        <taxon>Tetradesmus</taxon>
    </lineage>
</organism>
<dbReference type="NCBIfam" id="TIGR00151">
    <property type="entry name" value="ispF"/>
    <property type="match status" value="1"/>
</dbReference>
<dbReference type="Gene3D" id="3.30.1330.50">
    <property type="entry name" value="2-C-methyl-D-erythritol 2,4-cyclodiphosphate synthase"/>
    <property type="match status" value="1"/>
</dbReference>
<dbReference type="Pfam" id="PF02542">
    <property type="entry name" value="YgbB"/>
    <property type="match status" value="1"/>
</dbReference>
<gene>
    <name evidence="10" type="ORF">BQ4739_LOCUS6184</name>
</gene>
<dbReference type="InterPro" id="IPR020555">
    <property type="entry name" value="MECDP_synthase_CS"/>
</dbReference>
<evidence type="ECO:0000256" key="6">
    <source>
        <dbReference type="ARBA" id="ARBA00023229"/>
    </source>
</evidence>
<reference evidence="10 11" key="1">
    <citation type="submission" date="2016-10" db="EMBL/GenBank/DDBJ databases">
        <authorList>
            <person name="Cai Z."/>
        </authorList>
    </citation>
    <scope>NUCLEOTIDE SEQUENCE [LARGE SCALE GENOMIC DNA]</scope>
</reference>
<dbReference type="Proteomes" id="UP000256970">
    <property type="component" value="Unassembled WGS sequence"/>
</dbReference>
<dbReference type="GO" id="GO:0046872">
    <property type="term" value="F:metal ion binding"/>
    <property type="evidence" value="ECO:0007669"/>
    <property type="project" value="UniProtKB-KW"/>
</dbReference>
<evidence type="ECO:0000259" key="9">
    <source>
        <dbReference type="Pfam" id="PF02542"/>
    </source>
</evidence>
<dbReference type="SUPFAM" id="SSF69765">
    <property type="entry name" value="IpsF-like"/>
    <property type="match status" value="1"/>
</dbReference>
<dbReference type="FunFam" id="3.30.1330.50:FF:000003">
    <property type="entry name" value="2-C-methyl-D-erythritol 2,4-cyclodiphosphate synthase"/>
    <property type="match status" value="1"/>
</dbReference>
<dbReference type="GO" id="GO:0019288">
    <property type="term" value="P:isopentenyl diphosphate biosynthetic process, methylerythritol 4-phosphate pathway"/>
    <property type="evidence" value="ECO:0007669"/>
    <property type="project" value="UniProtKB-UniPathway"/>
</dbReference>
<dbReference type="CDD" id="cd00554">
    <property type="entry name" value="MECDP_synthase"/>
    <property type="match status" value="1"/>
</dbReference>